<dbReference type="VEuPathDB" id="FungiDB:ASPACDRAFT_1890175"/>
<dbReference type="EMBL" id="KV878982">
    <property type="protein sequence ID" value="OJJ97569.1"/>
    <property type="molecule type" value="Genomic_DNA"/>
</dbReference>
<dbReference type="OMA" id="KRCRRHY"/>
<dbReference type="GeneID" id="30972377"/>
<dbReference type="PANTHER" id="PTHR14187:SF81">
    <property type="entry name" value="HSP70 FAMILY PROTEIN (AFU_ORTHOLOGUE AFUA_4G14040)"/>
    <property type="match status" value="1"/>
</dbReference>
<dbReference type="STRING" id="690307.A0A1L9WN08"/>
<dbReference type="PANTHER" id="PTHR14187">
    <property type="entry name" value="ALPHA KINASE/ELONGATION FACTOR 2 KINASE"/>
    <property type="match status" value="1"/>
</dbReference>
<dbReference type="SUPFAM" id="SSF53067">
    <property type="entry name" value="Actin-like ATPase domain"/>
    <property type="match status" value="2"/>
</dbReference>
<dbReference type="CDD" id="cd10170">
    <property type="entry name" value="ASKHA_NBD_HSP70"/>
    <property type="match status" value="1"/>
</dbReference>
<sequence length="570" mass="63715">MPSSKAPRLKAAYTADGKIIVGIDYGTTFTGASYSIDSWPGNARGIDTVSKSPSRIAYAAENPRASRNLWGYQISSNMSAYAWTKLLLDNNTKLTEYDDPALEATLGTGILRLPAGKSAVDVAADYLTLVYQHIRHTLVRHITEEALKKTPLEFWFTVPAIWSDQAKHATRTAAQRAGFWSSPERPHDRLYFISEPEAAAITALRRYTSDSTGGSITKVAPTLKFKELLTGVGGKCGSTSIDRNFHKFMSHRFGDAFDRLPMSTKGPGSAFMDKFEIIKKDFGSSTSYDIFALPLNMKLPHTTSPEYFDVEERLVQLTSDDMRTFFDPVVDKIINLLQGQIAEARKLRGKKPINRIILVGGFGGSEYLCRRVRSTFGTTGKITVTIPPNPQTAIVQGAALRGLEGIRSTTKLCRRHYGFECAIDFREGLDDERNAWIDPFNDRKLVRGIMKWMISKGEKYAEEYKQTVYTRWTHRKCDSLIKSTNSYASEKMLAPERMDADGVYKVGCIVVDFTEVDLSQFPVVRKGGQRIYNLQYNIRVTFGAQDGLLKFEATCQGKIIGKTSIEFTAT</sequence>
<gene>
    <name evidence="1" type="ORF">ASPACDRAFT_1890175</name>
</gene>
<dbReference type="Gene3D" id="3.30.420.40">
    <property type="match status" value="1"/>
</dbReference>
<dbReference type="OrthoDB" id="2963168at2759"/>
<evidence type="ECO:0000313" key="1">
    <source>
        <dbReference type="EMBL" id="OJJ97569.1"/>
    </source>
</evidence>
<protein>
    <submittedName>
        <fullName evidence="1">Uncharacterized protein</fullName>
    </submittedName>
</protein>
<proteinExistence type="predicted"/>
<name>A0A1L9WN08_ASPA1</name>
<dbReference type="Proteomes" id="UP000184546">
    <property type="component" value="Unassembled WGS sequence"/>
</dbReference>
<reference evidence="2" key="1">
    <citation type="journal article" date="2017" name="Genome Biol.">
        <title>Comparative genomics reveals high biological diversity and specific adaptations in the industrially and medically important fungal genus Aspergillus.</title>
        <authorList>
            <person name="de Vries R.P."/>
            <person name="Riley R."/>
            <person name="Wiebenga A."/>
            <person name="Aguilar-Osorio G."/>
            <person name="Amillis S."/>
            <person name="Uchima C.A."/>
            <person name="Anderluh G."/>
            <person name="Asadollahi M."/>
            <person name="Askin M."/>
            <person name="Barry K."/>
            <person name="Battaglia E."/>
            <person name="Bayram O."/>
            <person name="Benocci T."/>
            <person name="Braus-Stromeyer S.A."/>
            <person name="Caldana C."/>
            <person name="Canovas D."/>
            <person name="Cerqueira G.C."/>
            <person name="Chen F."/>
            <person name="Chen W."/>
            <person name="Choi C."/>
            <person name="Clum A."/>
            <person name="Dos Santos R.A."/>
            <person name="Damasio A.R."/>
            <person name="Diallinas G."/>
            <person name="Emri T."/>
            <person name="Fekete E."/>
            <person name="Flipphi M."/>
            <person name="Freyberg S."/>
            <person name="Gallo A."/>
            <person name="Gournas C."/>
            <person name="Habgood R."/>
            <person name="Hainaut M."/>
            <person name="Harispe M.L."/>
            <person name="Henrissat B."/>
            <person name="Hilden K.S."/>
            <person name="Hope R."/>
            <person name="Hossain A."/>
            <person name="Karabika E."/>
            <person name="Karaffa L."/>
            <person name="Karanyi Z."/>
            <person name="Krasevec N."/>
            <person name="Kuo A."/>
            <person name="Kusch H."/>
            <person name="LaButti K."/>
            <person name="Lagendijk E.L."/>
            <person name="Lapidus A."/>
            <person name="Levasseur A."/>
            <person name="Lindquist E."/>
            <person name="Lipzen A."/>
            <person name="Logrieco A.F."/>
            <person name="MacCabe A."/>
            <person name="Maekelae M.R."/>
            <person name="Malavazi I."/>
            <person name="Melin P."/>
            <person name="Meyer V."/>
            <person name="Mielnichuk N."/>
            <person name="Miskei M."/>
            <person name="Molnar A.P."/>
            <person name="Mule G."/>
            <person name="Ngan C.Y."/>
            <person name="Orejas M."/>
            <person name="Orosz E."/>
            <person name="Ouedraogo J.P."/>
            <person name="Overkamp K.M."/>
            <person name="Park H.-S."/>
            <person name="Perrone G."/>
            <person name="Piumi F."/>
            <person name="Punt P.J."/>
            <person name="Ram A.F."/>
            <person name="Ramon A."/>
            <person name="Rauscher S."/>
            <person name="Record E."/>
            <person name="Riano-Pachon D.M."/>
            <person name="Robert V."/>
            <person name="Roehrig J."/>
            <person name="Ruller R."/>
            <person name="Salamov A."/>
            <person name="Salih N.S."/>
            <person name="Samson R.A."/>
            <person name="Sandor E."/>
            <person name="Sanguinetti M."/>
            <person name="Schuetze T."/>
            <person name="Sepcic K."/>
            <person name="Shelest E."/>
            <person name="Sherlock G."/>
            <person name="Sophianopoulou V."/>
            <person name="Squina F.M."/>
            <person name="Sun H."/>
            <person name="Susca A."/>
            <person name="Todd R.B."/>
            <person name="Tsang A."/>
            <person name="Unkles S.E."/>
            <person name="van de Wiele N."/>
            <person name="van Rossen-Uffink D."/>
            <person name="Oliveira J.V."/>
            <person name="Vesth T.C."/>
            <person name="Visser J."/>
            <person name="Yu J.-H."/>
            <person name="Zhou M."/>
            <person name="Andersen M.R."/>
            <person name="Archer D.B."/>
            <person name="Baker S.E."/>
            <person name="Benoit I."/>
            <person name="Brakhage A.A."/>
            <person name="Braus G.H."/>
            <person name="Fischer R."/>
            <person name="Frisvad J.C."/>
            <person name="Goldman G.H."/>
            <person name="Houbraken J."/>
            <person name="Oakley B."/>
            <person name="Pocsi I."/>
            <person name="Scazzocchio C."/>
            <person name="Seiboth B."/>
            <person name="vanKuyk P.A."/>
            <person name="Wortman J."/>
            <person name="Dyer P.S."/>
            <person name="Grigoriev I.V."/>
        </authorList>
    </citation>
    <scope>NUCLEOTIDE SEQUENCE [LARGE SCALE GENOMIC DNA]</scope>
    <source>
        <strain evidence="2">ATCC 16872 / CBS 172.66 / WB 5094</strain>
    </source>
</reference>
<dbReference type="InterPro" id="IPR043129">
    <property type="entry name" value="ATPase_NBD"/>
</dbReference>
<accession>A0A1L9WN08</accession>
<keyword evidence="2" id="KW-1185">Reference proteome</keyword>
<dbReference type="RefSeq" id="XP_020053909.1">
    <property type="nucleotide sequence ID" value="XM_020198563.1"/>
</dbReference>
<evidence type="ECO:0000313" key="2">
    <source>
        <dbReference type="Proteomes" id="UP000184546"/>
    </source>
</evidence>
<organism evidence="1 2">
    <name type="scientific">Aspergillus aculeatus (strain ATCC 16872 / CBS 172.66 / WB 5094)</name>
    <dbReference type="NCBI Taxonomy" id="690307"/>
    <lineage>
        <taxon>Eukaryota</taxon>
        <taxon>Fungi</taxon>
        <taxon>Dikarya</taxon>
        <taxon>Ascomycota</taxon>
        <taxon>Pezizomycotina</taxon>
        <taxon>Eurotiomycetes</taxon>
        <taxon>Eurotiomycetidae</taxon>
        <taxon>Eurotiales</taxon>
        <taxon>Aspergillaceae</taxon>
        <taxon>Aspergillus</taxon>
        <taxon>Aspergillus subgen. Circumdati</taxon>
    </lineage>
</organism>
<dbReference type="AlphaFoldDB" id="A0A1L9WN08"/>